<keyword evidence="1" id="KW-0472">Membrane</keyword>
<evidence type="ECO:0000313" key="3">
    <source>
        <dbReference type="Proteomes" id="UP000268844"/>
    </source>
</evidence>
<feature type="transmembrane region" description="Helical" evidence="1">
    <location>
        <begin position="217"/>
        <end position="236"/>
    </location>
</feature>
<feature type="transmembrane region" description="Helical" evidence="1">
    <location>
        <begin position="82"/>
        <end position="101"/>
    </location>
</feature>
<evidence type="ECO:0000256" key="1">
    <source>
        <dbReference type="SAM" id="Phobius"/>
    </source>
</evidence>
<evidence type="ECO:0000313" key="2">
    <source>
        <dbReference type="EMBL" id="VDS06242.1"/>
    </source>
</evidence>
<proteinExistence type="predicted"/>
<accession>A0A447IFN1</accession>
<dbReference type="EMBL" id="UZWD01000040">
    <property type="protein sequence ID" value="VDS06242.1"/>
    <property type="molecule type" value="Genomic_DNA"/>
</dbReference>
<gene>
    <name evidence="2" type="ORF">DEVEQU_03398</name>
</gene>
<feature type="transmembrane region" description="Helical" evidence="1">
    <location>
        <begin position="51"/>
        <end position="70"/>
    </location>
</feature>
<reference evidence="2 3" key="1">
    <citation type="submission" date="2018-12" db="EMBL/GenBank/DDBJ databases">
        <authorList>
            <person name="Criscuolo A."/>
        </authorList>
    </citation>
    <scope>NUCLEOTIDE SEQUENCE [LARGE SCALE GENOMIC DNA]</scope>
    <source>
        <strain evidence="2">ACIP1116281</strain>
    </source>
</reference>
<dbReference type="AlphaFoldDB" id="A0A447IFN1"/>
<keyword evidence="1" id="KW-0812">Transmembrane</keyword>
<organism evidence="2 3">
    <name type="scientific">Devosia equisanguinis</name>
    <dbReference type="NCBI Taxonomy" id="2490941"/>
    <lineage>
        <taxon>Bacteria</taxon>
        <taxon>Pseudomonadati</taxon>
        <taxon>Pseudomonadota</taxon>
        <taxon>Alphaproteobacteria</taxon>
        <taxon>Hyphomicrobiales</taxon>
        <taxon>Devosiaceae</taxon>
        <taxon>Devosia</taxon>
    </lineage>
</organism>
<keyword evidence="3" id="KW-1185">Reference proteome</keyword>
<dbReference type="Proteomes" id="UP000268844">
    <property type="component" value="Unassembled WGS sequence"/>
</dbReference>
<name>A0A447IFN1_9HYPH</name>
<keyword evidence="1" id="KW-1133">Transmembrane helix</keyword>
<protein>
    <submittedName>
        <fullName evidence="2">Uncharacterized protein</fullName>
    </submittedName>
</protein>
<sequence>MPRARIRVRCSTPKTKPKRRKSTLSANFSTAPVSGAVSFCREIFSVRLRSVANLCTADCGVAMLGYWLFGSPSILSNFRIDQILLGFGALFMVVGAGLFYFGTIGEDWPTVNARIMSVEKKCELTSGGGYRQALRRITIPCDHVDQFFSDNGSDRWSLSERCRGKVQLLGDKQTTLVILDLPGGSSGAVVGGEFSILQNPENPAQTRRIGDGMTFKVSGGLLMALGAFLLANVFLWL</sequence>